<gene>
    <name evidence="2" type="ORF">OESDEN_10618</name>
</gene>
<dbReference type="SUPFAM" id="SSF54427">
    <property type="entry name" value="NTF2-like"/>
    <property type="match status" value="1"/>
</dbReference>
<dbReference type="Proteomes" id="UP000053660">
    <property type="component" value="Unassembled WGS sequence"/>
</dbReference>
<dbReference type="EMBL" id="KN554073">
    <property type="protein sequence ID" value="KHJ89555.1"/>
    <property type="molecule type" value="Genomic_DNA"/>
</dbReference>
<evidence type="ECO:0000259" key="1">
    <source>
        <dbReference type="Pfam" id="PF14534"/>
    </source>
</evidence>
<dbReference type="AlphaFoldDB" id="A0A0B1T2E4"/>
<dbReference type="OrthoDB" id="5793381at2759"/>
<evidence type="ECO:0000313" key="2">
    <source>
        <dbReference type="EMBL" id="KHJ89555.1"/>
    </source>
</evidence>
<dbReference type="InterPro" id="IPR032710">
    <property type="entry name" value="NTF2-like_dom_sf"/>
</dbReference>
<dbReference type="InterPro" id="IPR027843">
    <property type="entry name" value="DUF4440"/>
</dbReference>
<feature type="domain" description="DUF4440" evidence="1">
    <location>
        <begin position="19"/>
        <end position="62"/>
    </location>
</feature>
<dbReference type="Pfam" id="PF14534">
    <property type="entry name" value="DUF4440"/>
    <property type="match status" value="1"/>
</dbReference>
<protein>
    <recommendedName>
        <fullName evidence="1">DUF4440 domain-containing protein</fullName>
    </recommendedName>
</protein>
<evidence type="ECO:0000313" key="3">
    <source>
        <dbReference type="Proteomes" id="UP000053660"/>
    </source>
</evidence>
<reference evidence="2 3" key="1">
    <citation type="submission" date="2014-03" db="EMBL/GenBank/DDBJ databases">
        <title>Draft genome of the hookworm Oesophagostomum dentatum.</title>
        <authorList>
            <person name="Mitreva M."/>
        </authorList>
    </citation>
    <scope>NUCLEOTIDE SEQUENCE [LARGE SCALE GENOMIC DNA]</scope>
    <source>
        <strain evidence="2 3">OD-Hann</strain>
    </source>
</reference>
<sequence length="69" mass="8063">MRSLSNSEGRLIMEKKLSEEIYQMAGDFIILAGKYEMTTEKNGDFKGDFTQFWRKTDDTYKIIYSAGTY</sequence>
<keyword evidence="3" id="KW-1185">Reference proteome</keyword>
<name>A0A0B1T2E4_OESDE</name>
<organism evidence="2 3">
    <name type="scientific">Oesophagostomum dentatum</name>
    <name type="common">Nodular worm</name>
    <dbReference type="NCBI Taxonomy" id="61180"/>
    <lineage>
        <taxon>Eukaryota</taxon>
        <taxon>Metazoa</taxon>
        <taxon>Ecdysozoa</taxon>
        <taxon>Nematoda</taxon>
        <taxon>Chromadorea</taxon>
        <taxon>Rhabditida</taxon>
        <taxon>Rhabditina</taxon>
        <taxon>Rhabditomorpha</taxon>
        <taxon>Strongyloidea</taxon>
        <taxon>Strongylidae</taxon>
        <taxon>Oesophagostomum</taxon>
    </lineage>
</organism>
<accession>A0A0B1T2E4</accession>
<dbReference type="Gene3D" id="3.10.450.50">
    <property type="match status" value="1"/>
</dbReference>
<proteinExistence type="predicted"/>